<dbReference type="EMBL" id="JBHSOD010000041">
    <property type="protein sequence ID" value="MFC5888486.1"/>
    <property type="molecule type" value="Genomic_DNA"/>
</dbReference>
<organism evidence="1 2">
    <name type="scientific">Kitasatospora aburaviensis</name>
    <dbReference type="NCBI Taxonomy" id="67265"/>
    <lineage>
        <taxon>Bacteria</taxon>
        <taxon>Bacillati</taxon>
        <taxon>Actinomycetota</taxon>
        <taxon>Actinomycetes</taxon>
        <taxon>Kitasatosporales</taxon>
        <taxon>Streptomycetaceae</taxon>
        <taxon>Kitasatospora</taxon>
    </lineage>
</organism>
<dbReference type="RefSeq" id="WP_313763598.1">
    <property type="nucleotide sequence ID" value="NZ_BAAAVH010000113.1"/>
</dbReference>
<dbReference type="Proteomes" id="UP001596067">
    <property type="component" value="Unassembled WGS sequence"/>
</dbReference>
<protein>
    <recommendedName>
        <fullName evidence="3">BON domain-containing protein</fullName>
    </recommendedName>
</protein>
<gene>
    <name evidence="1" type="ORF">ACFP0N_26315</name>
</gene>
<reference evidence="2" key="1">
    <citation type="journal article" date="2019" name="Int. J. Syst. Evol. Microbiol.">
        <title>The Global Catalogue of Microorganisms (GCM) 10K type strain sequencing project: providing services to taxonomists for standard genome sequencing and annotation.</title>
        <authorList>
            <consortium name="The Broad Institute Genomics Platform"/>
            <consortium name="The Broad Institute Genome Sequencing Center for Infectious Disease"/>
            <person name="Wu L."/>
            <person name="Ma J."/>
        </authorList>
    </citation>
    <scope>NUCLEOTIDE SEQUENCE [LARGE SCALE GENOMIC DNA]</scope>
    <source>
        <strain evidence="2">CGMCC 4.1469</strain>
    </source>
</reference>
<comment type="caution">
    <text evidence="1">The sequence shown here is derived from an EMBL/GenBank/DDBJ whole genome shotgun (WGS) entry which is preliminary data.</text>
</comment>
<accession>A0ABW1F5D1</accession>
<sequence length="65" mass="6803">MPDTQRYEAQVDIRTASGEKVTVQADGVGPAGVTGDQLLSGVEAAARDQYPGATIEASRVRTANR</sequence>
<evidence type="ECO:0000313" key="2">
    <source>
        <dbReference type="Proteomes" id="UP001596067"/>
    </source>
</evidence>
<proteinExistence type="predicted"/>
<evidence type="ECO:0008006" key="3">
    <source>
        <dbReference type="Google" id="ProtNLM"/>
    </source>
</evidence>
<name>A0ABW1F5D1_9ACTN</name>
<keyword evidence="2" id="KW-1185">Reference proteome</keyword>
<evidence type="ECO:0000313" key="1">
    <source>
        <dbReference type="EMBL" id="MFC5888486.1"/>
    </source>
</evidence>